<evidence type="ECO:0008006" key="3">
    <source>
        <dbReference type="Google" id="ProtNLM"/>
    </source>
</evidence>
<accession>A0ABU7RR12</accession>
<organism evidence="1 2">
    <name type="scientific">Plantactinospora sonchi</name>
    <dbReference type="NCBI Taxonomy" id="1544735"/>
    <lineage>
        <taxon>Bacteria</taxon>
        <taxon>Bacillati</taxon>
        <taxon>Actinomycetota</taxon>
        <taxon>Actinomycetes</taxon>
        <taxon>Micromonosporales</taxon>
        <taxon>Micromonosporaceae</taxon>
        <taxon>Plantactinospora</taxon>
    </lineage>
</organism>
<proteinExistence type="predicted"/>
<evidence type="ECO:0000313" key="1">
    <source>
        <dbReference type="EMBL" id="MEE6258876.1"/>
    </source>
</evidence>
<comment type="caution">
    <text evidence="1">The sequence shown here is derived from an EMBL/GenBank/DDBJ whole genome shotgun (WGS) entry which is preliminary data.</text>
</comment>
<sequence>MTRISVHPAAEAAAEALAMQTASAYQEIQGALAALRASPFVDEPVCADAARNYEQSTETFTKVTGGFFDELRRSSDAAVGAVRSVLDADALSVKPFAEADRAITRVNISS</sequence>
<name>A0ABU7RR12_9ACTN</name>
<reference evidence="1 2" key="1">
    <citation type="submission" date="2024-01" db="EMBL/GenBank/DDBJ databases">
        <title>Genome insights into Plantactinospora sonchi sp. nov.</title>
        <authorList>
            <person name="Wang L."/>
        </authorList>
    </citation>
    <scope>NUCLEOTIDE SEQUENCE [LARGE SCALE GENOMIC DNA]</scope>
    <source>
        <strain evidence="1 2">NEAU-QY2</strain>
    </source>
</reference>
<keyword evidence="2" id="KW-1185">Reference proteome</keyword>
<dbReference type="Proteomes" id="UP001332243">
    <property type="component" value="Unassembled WGS sequence"/>
</dbReference>
<protein>
    <recommendedName>
        <fullName evidence="3">PE domain-containing protein</fullName>
    </recommendedName>
</protein>
<gene>
    <name evidence="1" type="ORF">V1633_10280</name>
</gene>
<dbReference type="EMBL" id="JAZGQK010000007">
    <property type="protein sequence ID" value="MEE6258876.1"/>
    <property type="molecule type" value="Genomic_DNA"/>
</dbReference>
<dbReference type="RefSeq" id="WP_331213998.1">
    <property type="nucleotide sequence ID" value="NZ_JAZGQK010000007.1"/>
</dbReference>
<evidence type="ECO:0000313" key="2">
    <source>
        <dbReference type="Proteomes" id="UP001332243"/>
    </source>
</evidence>